<dbReference type="GeneID" id="5968393"/>
<feature type="region of interest" description="Disordered" evidence="1">
    <location>
        <begin position="520"/>
        <end position="544"/>
    </location>
</feature>
<accession>Q0V4J8</accession>
<reference evidence="3" key="1">
    <citation type="journal article" date="2007" name="Plant Cell">
        <title>Dothideomycete-plant interactions illuminated by genome sequencing and EST analysis of the wheat pathogen Stagonospora nodorum.</title>
        <authorList>
            <person name="Hane J.K."/>
            <person name="Lowe R.G."/>
            <person name="Solomon P.S."/>
            <person name="Tan K.C."/>
            <person name="Schoch C.L."/>
            <person name="Spatafora J.W."/>
            <person name="Crous P.W."/>
            <person name="Kodira C."/>
            <person name="Birren B.W."/>
            <person name="Galagan J.E."/>
            <person name="Torriani S.F."/>
            <person name="McDonald B.A."/>
            <person name="Oliver R.P."/>
        </authorList>
    </citation>
    <scope>NUCLEOTIDE SEQUENCE [LARGE SCALE GENOMIC DNA]</scope>
    <source>
        <strain evidence="3">SN15 / ATCC MYA-4574 / FGSC 10173</strain>
    </source>
</reference>
<dbReference type="EMBL" id="CH445325">
    <property type="protein sequence ID" value="EAT92561.2"/>
    <property type="molecule type" value="Genomic_DNA"/>
</dbReference>
<evidence type="ECO:0000313" key="2">
    <source>
        <dbReference type="EMBL" id="EAT92561.2"/>
    </source>
</evidence>
<proteinExistence type="predicted"/>
<evidence type="ECO:0000256" key="1">
    <source>
        <dbReference type="SAM" id="MobiDB-lite"/>
    </source>
</evidence>
<dbReference type="VEuPathDB" id="FungiDB:JI435_427050"/>
<dbReference type="KEGG" id="pno:SNOG_01066"/>
<dbReference type="InParanoid" id="Q0V4J8"/>
<sequence>MKYRIILTRLLVSNLNATLPDFIVGKRTESTFNAACGLESPTAELWASKHAEIKTFVDENEAEFKKNPTSPSFAVHFRNKYAPKLAPSSVFCDVAGACSIGSCDNLDETLPVEGRQIIYLVFEQLSGVAHIMAVSAKATNDAGSFIKDFMAAVNAVVLIASGGTTFPPVYIADSFGLKFLNAAANIVGSSYIGAAGIVIAGTADVPDYSAGVKSWLTGTLNTILDNRQRKVGEDLRDLLKGRVNSKDMTVFDLLASKDFLAPAEREKQYLPAVSVNAAWHFERPYIIDADAPPGGCESDNRGPVERRVCLREAPTHSFWLFNIGQGREGGSLKNDRAQVTAPSGWYMFDDTGSQTLNVTRKCVVRSSLMMDRNNLADAVDQSDFVTISSALERKSVVMSGIDAVHWSGDPEKTKHLGSVPGAFSIPIFRNPGGEAISSVGEDKSRNYPCMPGEFLWESGWSIEKDTTLTFLKRFGLMFSENWEDYYSGHNGCEGENSIDWHAELNAFRKDGDPEIPKKLKHPFKKCTSPNPHENLGTPTREHENEGSHLLRTGRRAPITHQITHNRKQRVHVHAGVGHLVVGRVAHELGGRTRRFDIGVDGVSGGAQAEGEEGGAHVGCYAGEDDLLFACGFDGGAEGGVVPGAVRRSEGGKWQRMGDVVLYFALAADQGGIGVHFDEFFWQRLGDVSHFGFSYLLLDLRRWDRCRQM</sequence>
<dbReference type="VEuPathDB" id="FungiDB:JI435_427040"/>
<dbReference type="RefSeq" id="XP_001791725.1">
    <property type="nucleotide sequence ID" value="XM_001791673.1"/>
</dbReference>
<protein>
    <submittedName>
        <fullName evidence="2">Uncharacterized protein</fullName>
    </submittedName>
</protein>
<dbReference type="Proteomes" id="UP000001055">
    <property type="component" value="Unassembled WGS sequence"/>
</dbReference>
<organism evidence="2 3">
    <name type="scientific">Phaeosphaeria nodorum (strain SN15 / ATCC MYA-4574 / FGSC 10173)</name>
    <name type="common">Glume blotch fungus</name>
    <name type="synonym">Parastagonospora nodorum</name>
    <dbReference type="NCBI Taxonomy" id="321614"/>
    <lineage>
        <taxon>Eukaryota</taxon>
        <taxon>Fungi</taxon>
        <taxon>Dikarya</taxon>
        <taxon>Ascomycota</taxon>
        <taxon>Pezizomycotina</taxon>
        <taxon>Dothideomycetes</taxon>
        <taxon>Pleosporomycetidae</taxon>
        <taxon>Pleosporales</taxon>
        <taxon>Pleosporineae</taxon>
        <taxon>Phaeosphaeriaceae</taxon>
        <taxon>Parastagonospora</taxon>
    </lineage>
</organism>
<dbReference type="AlphaFoldDB" id="Q0V4J8"/>
<gene>
    <name evidence="2" type="ORF">SNOG_01066</name>
</gene>
<evidence type="ECO:0000313" key="3">
    <source>
        <dbReference type="Proteomes" id="UP000001055"/>
    </source>
</evidence>
<name>Q0V4J8_PHANO</name>